<evidence type="ECO:0000313" key="7">
    <source>
        <dbReference type="Proteomes" id="UP000024329"/>
    </source>
</evidence>
<comment type="caution">
    <text evidence="6">The sequence shown here is derived from an EMBL/GenBank/DDBJ whole genome shotgun (WGS) entry which is preliminary data.</text>
</comment>
<dbReference type="GO" id="GO:0003677">
    <property type="term" value="F:DNA binding"/>
    <property type="evidence" value="ECO:0007669"/>
    <property type="project" value="UniProtKB-KW"/>
</dbReference>
<comment type="similarity">
    <text evidence="1">Belongs to the LysR transcriptional regulatory family.</text>
</comment>
<dbReference type="InterPro" id="IPR000847">
    <property type="entry name" value="LysR_HTH_N"/>
</dbReference>
<dbReference type="eggNOG" id="COG0583">
    <property type="taxonomic scope" value="Bacteria"/>
</dbReference>
<evidence type="ECO:0000256" key="2">
    <source>
        <dbReference type="ARBA" id="ARBA00023015"/>
    </source>
</evidence>
<dbReference type="FunFam" id="1.10.10.10:FF:000001">
    <property type="entry name" value="LysR family transcriptional regulator"/>
    <property type="match status" value="1"/>
</dbReference>
<evidence type="ECO:0000256" key="4">
    <source>
        <dbReference type="ARBA" id="ARBA00023163"/>
    </source>
</evidence>
<dbReference type="SUPFAM" id="SSF53850">
    <property type="entry name" value="Periplasmic binding protein-like II"/>
    <property type="match status" value="1"/>
</dbReference>
<keyword evidence="2" id="KW-0805">Transcription regulation</keyword>
<dbReference type="SUPFAM" id="SSF46785">
    <property type="entry name" value="Winged helix' DNA-binding domain"/>
    <property type="match status" value="1"/>
</dbReference>
<dbReference type="PANTHER" id="PTHR30346:SF17">
    <property type="entry name" value="LYSR FAMILY TRANSCRIPTIONAL REGULATOR"/>
    <property type="match status" value="1"/>
</dbReference>
<organism evidence="6 7">
    <name type="scientific">Novosphingobium resinovorum</name>
    <dbReference type="NCBI Taxonomy" id="158500"/>
    <lineage>
        <taxon>Bacteria</taxon>
        <taxon>Pseudomonadati</taxon>
        <taxon>Pseudomonadota</taxon>
        <taxon>Alphaproteobacteria</taxon>
        <taxon>Sphingomonadales</taxon>
        <taxon>Sphingomonadaceae</taxon>
        <taxon>Novosphingobium</taxon>
    </lineage>
</organism>
<dbReference type="Pfam" id="PF03466">
    <property type="entry name" value="LysR_substrate"/>
    <property type="match status" value="1"/>
</dbReference>
<evidence type="ECO:0000256" key="1">
    <source>
        <dbReference type="ARBA" id="ARBA00009437"/>
    </source>
</evidence>
<keyword evidence="3" id="KW-0238">DNA-binding</keyword>
<dbReference type="RefSeq" id="WP_036530066.1">
    <property type="nucleotide sequence ID" value="NZ_JFYZ01000059.1"/>
</dbReference>
<evidence type="ECO:0000313" key="6">
    <source>
        <dbReference type="EMBL" id="EZP71510.1"/>
    </source>
</evidence>
<sequence length="307" mass="34820">MDIRRLRYFVTVAGERSFTKAAEKLNIAQPPLSRRIQEIEEEVGAQLIERKSRPLRLTPAGRLFYEQALQVLERLDQMSSTMQRFVGNVRPRFVLGLIPSGFHDRLPQVIRRYRMIAPEIDLSLIEMNSMEQVEALKDGRIDAGLGRVRIEDDGIRRELLREEPVLAAFPPGSMLGPPDQPIDLSQISPYPVILYPRGPRPSYADAIVSMFRDYGIHLTRTIEVTELQTALIMVAAGEGACLIPTSARRLAHPEVLFRSIRPQVMSPIVLSHRIGDNSQGLKMLFQTFTTLYQEWGYPTPGFIGQQD</sequence>
<dbReference type="GO" id="GO:0003700">
    <property type="term" value="F:DNA-binding transcription factor activity"/>
    <property type="evidence" value="ECO:0007669"/>
    <property type="project" value="InterPro"/>
</dbReference>
<dbReference type="PROSITE" id="PS50931">
    <property type="entry name" value="HTH_LYSR"/>
    <property type="match status" value="1"/>
</dbReference>
<gene>
    <name evidence="6" type="ORF">BV97_05211</name>
</gene>
<keyword evidence="4" id="KW-0804">Transcription</keyword>
<evidence type="ECO:0000256" key="3">
    <source>
        <dbReference type="ARBA" id="ARBA00023125"/>
    </source>
</evidence>
<dbReference type="PANTHER" id="PTHR30346">
    <property type="entry name" value="TRANSCRIPTIONAL DUAL REGULATOR HCAR-RELATED"/>
    <property type="match status" value="1"/>
</dbReference>
<reference evidence="6 7" key="1">
    <citation type="submission" date="2014-03" db="EMBL/GenBank/DDBJ databases">
        <title>Whole genome sequence of Novosphingobium resinovorum KF1.</title>
        <authorList>
            <person name="Gan H.M."/>
            <person name="Gan H.Y."/>
            <person name="Chew T.H."/>
            <person name="Savka M.A."/>
        </authorList>
    </citation>
    <scope>NUCLEOTIDE SEQUENCE [LARGE SCALE GENOMIC DNA]</scope>
    <source>
        <strain evidence="6 7">KF1</strain>
    </source>
</reference>
<dbReference type="GO" id="GO:0032993">
    <property type="term" value="C:protein-DNA complex"/>
    <property type="evidence" value="ECO:0007669"/>
    <property type="project" value="TreeGrafter"/>
</dbReference>
<dbReference type="Pfam" id="PF00126">
    <property type="entry name" value="HTH_1"/>
    <property type="match status" value="1"/>
</dbReference>
<proteinExistence type="inferred from homology"/>
<accession>A0A031JFL4</accession>
<dbReference type="EMBL" id="JFYZ01000059">
    <property type="protein sequence ID" value="EZP71510.1"/>
    <property type="molecule type" value="Genomic_DNA"/>
</dbReference>
<dbReference type="PATRIC" id="fig|158500.4.peg.5290"/>
<dbReference type="InterPro" id="IPR005119">
    <property type="entry name" value="LysR_subst-bd"/>
</dbReference>
<feature type="domain" description="HTH lysR-type" evidence="5">
    <location>
        <begin position="1"/>
        <end position="58"/>
    </location>
</feature>
<dbReference type="Gene3D" id="1.10.10.10">
    <property type="entry name" value="Winged helix-like DNA-binding domain superfamily/Winged helix DNA-binding domain"/>
    <property type="match status" value="1"/>
</dbReference>
<dbReference type="Proteomes" id="UP000024329">
    <property type="component" value="Unassembled WGS sequence"/>
</dbReference>
<dbReference type="PRINTS" id="PR00039">
    <property type="entry name" value="HTHLYSR"/>
</dbReference>
<dbReference type="Gene3D" id="3.40.190.10">
    <property type="entry name" value="Periplasmic binding protein-like II"/>
    <property type="match status" value="2"/>
</dbReference>
<dbReference type="AlphaFoldDB" id="A0A031JFL4"/>
<evidence type="ECO:0000259" key="5">
    <source>
        <dbReference type="PROSITE" id="PS50931"/>
    </source>
</evidence>
<name>A0A031JFL4_9SPHN</name>
<dbReference type="InterPro" id="IPR036388">
    <property type="entry name" value="WH-like_DNA-bd_sf"/>
</dbReference>
<protein>
    <submittedName>
        <fullName evidence="6">LysR family transcriptional regulator</fullName>
    </submittedName>
</protein>
<dbReference type="InterPro" id="IPR036390">
    <property type="entry name" value="WH_DNA-bd_sf"/>
</dbReference>